<evidence type="ECO:0000256" key="1">
    <source>
        <dbReference type="ARBA" id="ARBA00023239"/>
    </source>
</evidence>
<dbReference type="InterPro" id="IPR050772">
    <property type="entry name" value="Hydratase-Decarb/MhpD_sf"/>
</dbReference>
<sequence>MPGRLAQNLFLLRAGNRAEPTAEFQAPAGLAEAMEVQMALADLEGANHEAWKVAISPDGYAVAALLHPFLEAADSSLSMGANPKLEVELAVRLGKRLPIRAQPYVRAEILSAISDIFLGIELVSSAVEEGGKLSFPLFLADRLGNRGYVLGPPTGKELLNTVGELDLYIELNDKPLFDGRSHHPVDDPLTWLLGYANASGRAETSLKAGTVITTGSLCGAIPIAEPGRISVHLGDELSMSVILR</sequence>
<feature type="domain" description="Fumarylacetoacetase-like C-terminal" evidence="2">
    <location>
        <begin position="82"/>
        <end position="241"/>
    </location>
</feature>
<evidence type="ECO:0000313" key="3">
    <source>
        <dbReference type="EMBL" id="MDQ0322918.1"/>
    </source>
</evidence>
<evidence type="ECO:0000259" key="2">
    <source>
        <dbReference type="Pfam" id="PF01557"/>
    </source>
</evidence>
<dbReference type="Gene3D" id="3.90.850.10">
    <property type="entry name" value="Fumarylacetoacetase-like, C-terminal domain"/>
    <property type="match status" value="1"/>
</dbReference>
<comment type="caution">
    <text evidence="3">The sequence shown here is derived from an EMBL/GenBank/DDBJ whole genome shotgun (WGS) entry which is preliminary data.</text>
</comment>
<gene>
    <name evidence="3" type="ORF">QO002_005124</name>
</gene>
<reference evidence="3 4" key="1">
    <citation type="submission" date="2023-07" db="EMBL/GenBank/DDBJ databases">
        <title>Genomic Encyclopedia of Type Strains, Phase IV (KMG-IV): sequencing the most valuable type-strain genomes for metagenomic binning, comparative biology and taxonomic classification.</title>
        <authorList>
            <person name="Goeker M."/>
        </authorList>
    </citation>
    <scope>NUCLEOTIDE SEQUENCE [LARGE SCALE GENOMIC DNA]</scope>
    <source>
        <strain evidence="3 4">DSM 1112</strain>
    </source>
</reference>
<dbReference type="Proteomes" id="UP001230207">
    <property type="component" value="Unassembled WGS sequence"/>
</dbReference>
<dbReference type="InterPro" id="IPR036663">
    <property type="entry name" value="Fumarylacetoacetase_C_sf"/>
</dbReference>
<protein>
    <submittedName>
        <fullName evidence="3">2-keto-4-pentenoate hydratase</fullName>
    </submittedName>
</protein>
<keyword evidence="1" id="KW-0456">Lyase</keyword>
<dbReference type="InterPro" id="IPR011234">
    <property type="entry name" value="Fumarylacetoacetase-like_C"/>
</dbReference>
<organism evidence="3 4">
    <name type="scientific">Pararhizobium capsulatum DSM 1112</name>
    <dbReference type="NCBI Taxonomy" id="1121113"/>
    <lineage>
        <taxon>Bacteria</taxon>
        <taxon>Pseudomonadati</taxon>
        <taxon>Pseudomonadota</taxon>
        <taxon>Alphaproteobacteria</taxon>
        <taxon>Hyphomicrobiales</taxon>
        <taxon>Rhizobiaceae</taxon>
        <taxon>Rhizobium/Agrobacterium group</taxon>
        <taxon>Pararhizobium</taxon>
    </lineage>
</organism>
<dbReference type="RefSeq" id="WP_307234983.1">
    <property type="nucleotide sequence ID" value="NZ_JAUSVF010000002.1"/>
</dbReference>
<dbReference type="EMBL" id="JAUSVF010000002">
    <property type="protein sequence ID" value="MDQ0322918.1"/>
    <property type="molecule type" value="Genomic_DNA"/>
</dbReference>
<dbReference type="PANTHER" id="PTHR30143:SF0">
    <property type="entry name" value="2-KETO-4-PENTENOATE HYDRATASE"/>
    <property type="match status" value="1"/>
</dbReference>
<evidence type="ECO:0000313" key="4">
    <source>
        <dbReference type="Proteomes" id="UP001230207"/>
    </source>
</evidence>
<keyword evidence="4" id="KW-1185">Reference proteome</keyword>
<dbReference type="PANTHER" id="PTHR30143">
    <property type="entry name" value="ACID HYDRATASE"/>
    <property type="match status" value="1"/>
</dbReference>
<name>A0ABU0BXD1_9HYPH</name>
<accession>A0ABU0BXD1</accession>
<dbReference type="SUPFAM" id="SSF56529">
    <property type="entry name" value="FAH"/>
    <property type="match status" value="1"/>
</dbReference>
<dbReference type="Pfam" id="PF01557">
    <property type="entry name" value="FAA_hydrolase"/>
    <property type="match status" value="1"/>
</dbReference>
<proteinExistence type="predicted"/>